<sequence>MIIELALIASLLIQWFGMMWWGPWGWGYWGPGPMMLLGVLWFFLFLLVLAFILIFIAWALKRMGVLR</sequence>
<reference evidence="2" key="1">
    <citation type="journal article" date="2014" name="Int. J. Syst. Evol. Microbiol.">
        <title>Complete genome sequence of Corynebacterium casei LMG S-19264T (=DSM 44701T), isolated from a smear-ripened cheese.</title>
        <authorList>
            <consortium name="US DOE Joint Genome Institute (JGI-PGF)"/>
            <person name="Walter F."/>
            <person name="Albersmeier A."/>
            <person name="Kalinowski J."/>
            <person name="Ruckert C."/>
        </authorList>
    </citation>
    <scope>NUCLEOTIDE SEQUENCE</scope>
    <source>
        <strain evidence="2">JCM 10088</strain>
    </source>
</reference>
<keyword evidence="3" id="KW-1185">Reference proteome</keyword>
<proteinExistence type="predicted"/>
<dbReference type="AlphaFoldDB" id="A0A830GT48"/>
<organism evidence="2 3">
    <name type="scientific">Thermocladium modestius</name>
    <dbReference type="NCBI Taxonomy" id="62609"/>
    <lineage>
        <taxon>Archaea</taxon>
        <taxon>Thermoproteota</taxon>
        <taxon>Thermoprotei</taxon>
        <taxon>Thermoproteales</taxon>
        <taxon>Thermoproteaceae</taxon>
        <taxon>Thermocladium</taxon>
    </lineage>
</organism>
<feature type="transmembrane region" description="Helical" evidence="1">
    <location>
        <begin position="34"/>
        <end position="60"/>
    </location>
</feature>
<protein>
    <submittedName>
        <fullName evidence="2">Uncharacterized protein</fullName>
    </submittedName>
</protein>
<evidence type="ECO:0000256" key="1">
    <source>
        <dbReference type="SAM" id="Phobius"/>
    </source>
</evidence>
<keyword evidence="1" id="KW-0472">Membrane</keyword>
<accession>A0A830GT48</accession>
<gene>
    <name evidence="2" type="ORF">GCM10007981_00070</name>
</gene>
<evidence type="ECO:0000313" key="3">
    <source>
        <dbReference type="Proteomes" id="UP000610960"/>
    </source>
</evidence>
<reference evidence="2" key="2">
    <citation type="submission" date="2020-09" db="EMBL/GenBank/DDBJ databases">
        <authorList>
            <person name="Sun Q."/>
            <person name="Ohkuma M."/>
        </authorList>
    </citation>
    <scope>NUCLEOTIDE SEQUENCE</scope>
    <source>
        <strain evidence="2">JCM 10088</strain>
    </source>
</reference>
<keyword evidence="1" id="KW-1133">Transmembrane helix</keyword>
<keyword evidence="1" id="KW-0812">Transmembrane</keyword>
<dbReference type="Proteomes" id="UP000610960">
    <property type="component" value="Unassembled WGS sequence"/>
</dbReference>
<dbReference type="RefSeq" id="WP_188595441.1">
    <property type="nucleotide sequence ID" value="NZ_BMNL01000001.1"/>
</dbReference>
<comment type="caution">
    <text evidence="2">The sequence shown here is derived from an EMBL/GenBank/DDBJ whole genome shotgun (WGS) entry which is preliminary data.</text>
</comment>
<dbReference type="EMBL" id="BMNL01000001">
    <property type="protein sequence ID" value="GGP18834.1"/>
    <property type="molecule type" value="Genomic_DNA"/>
</dbReference>
<feature type="transmembrane region" description="Helical" evidence="1">
    <location>
        <begin position="5"/>
        <end position="22"/>
    </location>
</feature>
<name>A0A830GT48_9CREN</name>
<evidence type="ECO:0000313" key="2">
    <source>
        <dbReference type="EMBL" id="GGP18834.1"/>
    </source>
</evidence>